<evidence type="ECO:0008006" key="3">
    <source>
        <dbReference type="Google" id="ProtNLM"/>
    </source>
</evidence>
<dbReference type="RefSeq" id="WP_379935062.1">
    <property type="nucleotide sequence ID" value="NZ_JBHTHY010000011.1"/>
</dbReference>
<protein>
    <recommendedName>
        <fullName evidence="3">Secreted protein</fullName>
    </recommendedName>
</protein>
<dbReference type="EMBL" id="JBHTHY010000011">
    <property type="protein sequence ID" value="MFD0798351.1"/>
    <property type="molecule type" value="Genomic_DNA"/>
</dbReference>
<gene>
    <name evidence="1" type="ORF">ACFQZJ_12840</name>
</gene>
<organism evidence="1 2">
    <name type="scientific">Maribacter chungangensis</name>
    <dbReference type="NCBI Taxonomy" id="1069117"/>
    <lineage>
        <taxon>Bacteria</taxon>
        <taxon>Pseudomonadati</taxon>
        <taxon>Bacteroidota</taxon>
        <taxon>Flavobacteriia</taxon>
        <taxon>Flavobacteriales</taxon>
        <taxon>Flavobacteriaceae</taxon>
        <taxon>Maribacter</taxon>
    </lineage>
</organism>
<sequence length="204" mass="24249">MKCILTLLIFLTIHKANSQHSIPKSIQKEVETAFSYYPELKNTNIEFRFKENIKKSTMQAQPTFWSLFKSRKNRKYLVLVSRKFKISGKKFKTTDIEEDILIGWFGHELGHIMDYRNRSSLNLLWFGIKYTFSDRYIKEAERAADSYAVNAGMEDYILRTKRFILDKADITERYKDRIKKYYLSPDEIMLLVKEREVETDAVAN</sequence>
<dbReference type="Proteomes" id="UP001597012">
    <property type="component" value="Unassembled WGS sequence"/>
</dbReference>
<reference evidence="2" key="1">
    <citation type="journal article" date="2019" name="Int. J. Syst. Evol. Microbiol.">
        <title>The Global Catalogue of Microorganisms (GCM) 10K type strain sequencing project: providing services to taxonomists for standard genome sequencing and annotation.</title>
        <authorList>
            <consortium name="The Broad Institute Genomics Platform"/>
            <consortium name="The Broad Institute Genome Sequencing Center for Infectious Disease"/>
            <person name="Wu L."/>
            <person name="Ma J."/>
        </authorList>
    </citation>
    <scope>NUCLEOTIDE SEQUENCE [LARGE SCALE GENOMIC DNA]</scope>
    <source>
        <strain evidence="2">CCUG 61948</strain>
    </source>
</reference>
<accession>A0ABW3B609</accession>
<proteinExistence type="predicted"/>
<comment type="caution">
    <text evidence="1">The sequence shown here is derived from an EMBL/GenBank/DDBJ whole genome shotgun (WGS) entry which is preliminary data.</text>
</comment>
<evidence type="ECO:0000313" key="2">
    <source>
        <dbReference type="Proteomes" id="UP001597012"/>
    </source>
</evidence>
<keyword evidence="2" id="KW-1185">Reference proteome</keyword>
<name>A0ABW3B609_9FLAO</name>
<evidence type="ECO:0000313" key="1">
    <source>
        <dbReference type="EMBL" id="MFD0798351.1"/>
    </source>
</evidence>